<organism evidence="9 10">
    <name type="scientific">Pseudolycoriella hygida</name>
    <dbReference type="NCBI Taxonomy" id="35572"/>
    <lineage>
        <taxon>Eukaryota</taxon>
        <taxon>Metazoa</taxon>
        <taxon>Ecdysozoa</taxon>
        <taxon>Arthropoda</taxon>
        <taxon>Hexapoda</taxon>
        <taxon>Insecta</taxon>
        <taxon>Pterygota</taxon>
        <taxon>Neoptera</taxon>
        <taxon>Endopterygota</taxon>
        <taxon>Diptera</taxon>
        <taxon>Nematocera</taxon>
        <taxon>Sciaroidea</taxon>
        <taxon>Sciaridae</taxon>
        <taxon>Pseudolycoriella</taxon>
    </lineage>
</organism>
<feature type="domain" description="MI" evidence="8">
    <location>
        <begin position="146"/>
        <end position="267"/>
    </location>
</feature>
<name>A0A9Q0S067_9DIPT</name>
<feature type="compositionally biased region" description="Gly residues" evidence="7">
    <location>
        <begin position="93"/>
        <end position="104"/>
    </location>
</feature>
<dbReference type="Pfam" id="PF02847">
    <property type="entry name" value="MA3"/>
    <property type="match status" value="2"/>
</dbReference>
<dbReference type="InterPro" id="IPR016024">
    <property type="entry name" value="ARM-type_fold"/>
</dbReference>
<evidence type="ECO:0000313" key="10">
    <source>
        <dbReference type="Proteomes" id="UP001151699"/>
    </source>
</evidence>
<feature type="region of interest" description="Disordered" evidence="7">
    <location>
        <begin position="76"/>
        <end position="104"/>
    </location>
</feature>
<dbReference type="EMBL" id="WJQU01000003">
    <property type="protein sequence ID" value="KAJ6638956.1"/>
    <property type="molecule type" value="Genomic_DNA"/>
</dbReference>
<protein>
    <recommendedName>
        <fullName evidence="3">Programmed cell death protein 4</fullName>
    </recommendedName>
</protein>
<dbReference type="SUPFAM" id="SSF48371">
    <property type="entry name" value="ARM repeat"/>
    <property type="match status" value="2"/>
</dbReference>
<comment type="similarity">
    <text evidence="2">Belongs to the PDCD4 family.</text>
</comment>
<comment type="caution">
    <text evidence="9">The sequence shown here is derived from an EMBL/GenBank/DDBJ whole genome shotgun (WGS) entry which is preliminary data.</text>
</comment>
<dbReference type="PANTHER" id="PTHR12626">
    <property type="entry name" value="PROGRAMMED CELL DEATH 4"/>
    <property type="match status" value="1"/>
</dbReference>
<dbReference type="InterPro" id="IPR039778">
    <property type="entry name" value="PDCD4"/>
</dbReference>
<evidence type="ECO:0000256" key="5">
    <source>
        <dbReference type="ARBA" id="ARBA00022737"/>
    </source>
</evidence>
<dbReference type="AlphaFoldDB" id="A0A9Q0S067"/>
<evidence type="ECO:0000256" key="2">
    <source>
        <dbReference type="ARBA" id="ARBA00005497"/>
    </source>
</evidence>
<keyword evidence="4" id="KW-0963">Cytoplasm</keyword>
<dbReference type="FunFam" id="1.25.40.180:FF:000008">
    <property type="entry name" value="Programmed cell death protein 4"/>
    <property type="match status" value="1"/>
</dbReference>
<accession>A0A9Q0S067</accession>
<keyword evidence="5" id="KW-0677">Repeat</keyword>
<evidence type="ECO:0000256" key="4">
    <source>
        <dbReference type="ARBA" id="ARBA00022490"/>
    </source>
</evidence>
<keyword evidence="6" id="KW-0539">Nucleus</keyword>
<evidence type="ECO:0000256" key="1">
    <source>
        <dbReference type="ARBA" id="ARBA00004496"/>
    </source>
</evidence>
<dbReference type="PANTHER" id="PTHR12626:SF0">
    <property type="entry name" value="PROGRAMMED CELL DEATH PROTEIN 4"/>
    <property type="match status" value="1"/>
</dbReference>
<keyword evidence="10" id="KW-1185">Reference proteome</keyword>
<dbReference type="Proteomes" id="UP001151699">
    <property type="component" value="Chromosome X"/>
</dbReference>
<dbReference type="GO" id="GO:0045892">
    <property type="term" value="P:negative regulation of DNA-templated transcription"/>
    <property type="evidence" value="ECO:0007669"/>
    <property type="project" value="InterPro"/>
</dbReference>
<evidence type="ECO:0000256" key="7">
    <source>
        <dbReference type="SAM" id="MobiDB-lite"/>
    </source>
</evidence>
<evidence type="ECO:0000259" key="8">
    <source>
        <dbReference type="PROSITE" id="PS51366"/>
    </source>
</evidence>
<evidence type="ECO:0000256" key="6">
    <source>
        <dbReference type="ARBA" id="ARBA00023242"/>
    </source>
</evidence>
<feature type="domain" description="MI" evidence="8">
    <location>
        <begin position="310"/>
        <end position="433"/>
    </location>
</feature>
<evidence type="ECO:0000256" key="3">
    <source>
        <dbReference type="ARBA" id="ARBA00014414"/>
    </source>
</evidence>
<comment type="subcellular location">
    <subcellularLocation>
        <location evidence="1">Cytoplasm</location>
    </subcellularLocation>
</comment>
<feature type="compositionally biased region" description="Basic residues" evidence="7">
    <location>
        <begin position="76"/>
        <end position="92"/>
    </location>
</feature>
<dbReference type="GO" id="GO:0005829">
    <property type="term" value="C:cytosol"/>
    <property type="evidence" value="ECO:0007669"/>
    <property type="project" value="TreeGrafter"/>
</dbReference>
<dbReference type="GO" id="GO:0005634">
    <property type="term" value="C:nucleus"/>
    <property type="evidence" value="ECO:0007669"/>
    <property type="project" value="TreeGrafter"/>
</dbReference>
<dbReference type="FunFam" id="1.25.40.180:FF:000009">
    <property type="entry name" value="programmed cell death protein 4"/>
    <property type="match status" value="1"/>
</dbReference>
<dbReference type="PROSITE" id="PS51366">
    <property type="entry name" value="MI"/>
    <property type="match status" value="2"/>
</dbReference>
<evidence type="ECO:0000313" key="9">
    <source>
        <dbReference type="EMBL" id="KAJ6638956.1"/>
    </source>
</evidence>
<dbReference type="Gene3D" id="1.25.40.180">
    <property type="match status" value="2"/>
</dbReference>
<dbReference type="SMART" id="SM00544">
    <property type="entry name" value="MA3"/>
    <property type="match status" value="2"/>
</dbReference>
<sequence length="449" mass="50665">MEVEIVNEIDEAGDNLIDLENQLNEGIKVPANPTAESQSDRVKRRAKRIVRHGSREGVVNGGTNPSAALYVAPQRRWKNSRRSRNGHGRGLPKKGGAGGKGVWGRMGDEMMLEEDYEDQNDPNYDSELNDRNTELREVIPEPTPEEFFRMCEPFILEYFHSGDTHEVAVSLDEILVGGLRPLVTSVAVEIAMDHKDSQREMISVLISDLYGRVITPKDIIKGFDLLLNNLPDLILDTPEAPTILGNFIARAVADDCIPPIYALSHPDLDNMNEHAIIAIKRAETLLSMKQSMVHLDNIWGSGGPLRPVKTINKKMTLLLKEYRESKDIEEAQRCLRELEVPHYHHELVYEAIVMSLEGVNQQTEEAMCTLLKSMDNCCLISPAMMEQGFQRVFDDMADIVLDVPLAYVMLDRFVERCSRAGFLSDQTIRSMPTRSLIWLDARATLKRLS</sequence>
<dbReference type="InterPro" id="IPR003891">
    <property type="entry name" value="Initiation_fac_eIF4g_MI"/>
</dbReference>
<proteinExistence type="inferred from homology"/>
<reference evidence="9" key="1">
    <citation type="submission" date="2022-07" db="EMBL/GenBank/DDBJ databases">
        <authorList>
            <person name="Trinca V."/>
            <person name="Uliana J.V.C."/>
            <person name="Torres T.T."/>
            <person name="Ward R.J."/>
            <person name="Monesi N."/>
        </authorList>
    </citation>
    <scope>NUCLEOTIDE SEQUENCE</scope>
    <source>
        <strain evidence="9">HSMRA1968</strain>
        <tissue evidence="9">Whole embryos</tissue>
    </source>
</reference>
<dbReference type="OrthoDB" id="414546at2759"/>
<gene>
    <name evidence="9" type="primary">PDCD4</name>
    <name evidence="9" type="ORF">Bhyg_11694</name>
</gene>